<dbReference type="PROSITE" id="PS50113">
    <property type="entry name" value="PAC"/>
    <property type="match status" value="2"/>
</dbReference>
<organism evidence="12 13">
    <name type="scientific">Parachitinimonas caeni</name>
    <dbReference type="NCBI Taxonomy" id="3031301"/>
    <lineage>
        <taxon>Bacteria</taxon>
        <taxon>Pseudomonadati</taxon>
        <taxon>Pseudomonadota</taxon>
        <taxon>Betaproteobacteria</taxon>
        <taxon>Neisseriales</taxon>
        <taxon>Chitinibacteraceae</taxon>
        <taxon>Parachitinimonas</taxon>
    </lineage>
</organism>
<comment type="subcellular location">
    <subcellularLocation>
        <location evidence="1">Cell membrane</location>
        <topology evidence="1">Multi-pass membrane protein</topology>
    </subcellularLocation>
</comment>
<dbReference type="InterPro" id="IPR000014">
    <property type="entry name" value="PAS"/>
</dbReference>
<dbReference type="SUPFAM" id="SSF55073">
    <property type="entry name" value="Nucleotide cyclase"/>
    <property type="match status" value="1"/>
</dbReference>
<evidence type="ECO:0000256" key="1">
    <source>
        <dbReference type="ARBA" id="ARBA00004651"/>
    </source>
</evidence>
<feature type="transmembrane region" description="Helical" evidence="7">
    <location>
        <begin position="122"/>
        <end position="143"/>
    </location>
</feature>
<dbReference type="SMART" id="SM00091">
    <property type="entry name" value="PAS"/>
    <property type="match status" value="2"/>
</dbReference>
<evidence type="ECO:0000256" key="5">
    <source>
        <dbReference type="ARBA" id="ARBA00023136"/>
    </source>
</evidence>
<dbReference type="InterPro" id="IPR013656">
    <property type="entry name" value="PAS_4"/>
</dbReference>
<dbReference type="Gene3D" id="3.30.70.270">
    <property type="match status" value="1"/>
</dbReference>
<dbReference type="InterPro" id="IPR007895">
    <property type="entry name" value="MASE1"/>
</dbReference>
<dbReference type="PROSITE" id="PS50883">
    <property type="entry name" value="EAL"/>
    <property type="match status" value="1"/>
</dbReference>
<dbReference type="SMART" id="SM00267">
    <property type="entry name" value="GGDEF"/>
    <property type="match status" value="1"/>
</dbReference>
<dbReference type="InterPro" id="IPR000160">
    <property type="entry name" value="GGDEF_dom"/>
</dbReference>
<dbReference type="PANTHER" id="PTHR44757">
    <property type="entry name" value="DIGUANYLATE CYCLASE DGCP"/>
    <property type="match status" value="1"/>
</dbReference>
<evidence type="ECO:0000259" key="10">
    <source>
        <dbReference type="PROSITE" id="PS50883"/>
    </source>
</evidence>
<evidence type="ECO:0000259" key="9">
    <source>
        <dbReference type="PROSITE" id="PS50113"/>
    </source>
</evidence>
<dbReference type="InterPro" id="IPR035919">
    <property type="entry name" value="EAL_sf"/>
</dbReference>
<dbReference type="Pfam" id="PF00563">
    <property type="entry name" value="EAL"/>
    <property type="match status" value="1"/>
</dbReference>
<dbReference type="InterPro" id="IPR000700">
    <property type="entry name" value="PAS-assoc_C"/>
</dbReference>
<feature type="transmembrane region" description="Helical" evidence="7">
    <location>
        <begin position="45"/>
        <end position="62"/>
    </location>
</feature>
<dbReference type="PROSITE" id="PS50887">
    <property type="entry name" value="GGDEF"/>
    <property type="match status" value="1"/>
</dbReference>
<feature type="domain" description="EAL" evidence="10">
    <location>
        <begin position="851"/>
        <end position="1104"/>
    </location>
</feature>
<dbReference type="InterPro" id="IPR035965">
    <property type="entry name" value="PAS-like_dom_sf"/>
</dbReference>
<dbReference type="Pfam" id="PF13426">
    <property type="entry name" value="PAS_9"/>
    <property type="match status" value="1"/>
</dbReference>
<dbReference type="Proteomes" id="UP001172778">
    <property type="component" value="Unassembled WGS sequence"/>
</dbReference>
<feature type="transmembrane region" description="Helical" evidence="7">
    <location>
        <begin position="89"/>
        <end position="110"/>
    </location>
</feature>
<evidence type="ECO:0000259" key="8">
    <source>
        <dbReference type="PROSITE" id="PS50112"/>
    </source>
</evidence>
<evidence type="ECO:0000256" key="3">
    <source>
        <dbReference type="ARBA" id="ARBA00022692"/>
    </source>
</evidence>
<keyword evidence="2" id="KW-1003">Cell membrane</keyword>
<keyword evidence="5 7" id="KW-0472">Membrane</keyword>
<keyword evidence="6" id="KW-0175">Coiled coil</keyword>
<evidence type="ECO:0000256" key="4">
    <source>
        <dbReference type="ARBA" id="ARBA00022989"/>
    </source>
</evidence>
<protein>
    <submittedName>
        <fullName evidence="12">EAL domain-containing protein</fullName>
    </submittedName>
</protein>
<dbReference type="Pfam" id="PF00990">
    <property type="entry name" value="GGDEF"/>
    <property type="match status" value="1"/>
</dbReference>
<dbReference type="Pfam" id="PF05231">
    <property type="entry name" value="MASE1"/>
    <property type="match status" value="1"/>
</dbReference>
<feature type="domain" description="GGDEF" evidence="11">
    <location>
        <begin position="709"/>
        <end position="842"/>
    </location>
</feature>
<evidence type="ECO:0000256" key="6">
    <source>
        <dbReference type="SAM" id="Coils"/>
    </source>
</evidence>
<dbReference type="SMART" id="SM00052">
    <property type="entry name" value="EAL"/>
    <property type="match status" value="1"/>
</dbReference>
<dbReference type="InterPro" id="IPR029787">
    <property type="entry name" value="Nucleotide_cyclase"/>
</dbReference>
<evidence type="ECO:0000313" key="12">
    <source>
        <dbReference type="EMBL" id="MDK2125391.1"/>
    </source>
</evidence>
<dbReference type="InterPro" id="IPR043128">
    <property type="entry name" value="Rev_trsase/Diguanyl_cyclase"/>
</dbReference>
<evidence type="ECO:0000313" key="13">
    <source>
        <dbReference type="Proteomes" id="UP001172778"/>
    </source>
</evidence>
<evidence type="ECO:0000259" key="11">
    <source>
        <dbReference type="PROSITE" id="PS50887"/>
    </source>
</evidence>
<dbReference type="InterPro" id="IPR001633">
    <property type="entry name" value="EAL_dom"/>
</dbReference>
<dbReference type="Pfam" id="PF08448">
    <property type="entry name" value="PAS_4"/>
    <property type="match status" value="1"/>
</dbReference>
<feature type="domain" description="PAC" evidence="9">
    <location>
        <begin position="625"/>
        <end position="677"/>
    </location>
</feature>
<dbReference type="PANTHER" id="PTHR44757:SF2">
    <property type="entry name" value="BIOFILM ARCHITECTURE MAINTENANCE PROTEIN MBAA"/>
    <property type="match status" value="1"/>
</dbReference>
<dbReference type="RefSeq" id="WP_284101698.1">
    <property type="nucleotide sequence ID" value="NZ_JARRAF010000018.1"/>
</dbReference>
<proteinExistence type="predicted"/>
<dbReference type="PROSITE" id="PS50112">
    <property type="entry name" value="PAS"/>
    <property type="match status" value="1"/>
</dbReference>
<feature type="transmembrane region" description="Helical" evidence="7">
    <location>
        <begin position="202"/>
        <end position="223"/>
    </location>
</feature>
<feature type="coiled-coil region" evidence="6">
    <location>
        <begin position="292"/>
        <end position="322"/>
    </location>
</feature>
<gene>
    <name evidence="12" type="ORF">PZA18_15155</name>
</gene>
<dbReference type="NCBIfam" id="TIGR00229">
    <property type="entry name" value="sensory_box"/>
    <property type="match status" value="2"/>
</dbReference>
<dbReference type="CDD" id="cd00130">
    <property type="entry name" value="PAS"/>
    <property type="match status" value="1"/>
</dbReference>
<dbReference type="NCBIfam" id="TIGR00254">
    <property type="entry name" value="GGDEF"/>
    <property type="match status" value="1"/>
</dbReference>
<comment type="caution">
    <text evidence="12">The sequence shown here is derived from an EMBL/GenBank/DDBJ whole genome shotgun (WGS) entry which is preliminary data.</text>
</comment>
<dbReference type="CDD" id="cd01948">
    <property type="entry name" value="EAL"/>
    <property type="match status" value="1"/>
</dbReference>
<feature type="transmembrane region" description="Helical" evidence="7">
    <location>
        <begin position="243"/>
        <end position="265"/>
    </location>
</feature>
<reference evidence="12" key="1">
    <citation type="submission" date="2023-03" db="EMBL/GenBank/DDBJ databases">
        <title>Chitinimonas shenzhenensis gen. nov., sp. nov., a novel member of family Burkholderiaceae isolated from activated sludge collected in Shen Zhen, China.</title>
        <authorList>
            <person name="Wang X."/>
        </authorList>
    </citation>
    <scope>NUCLEOTIDE SEQUENCE</scope>
    <source>
        <strain evidence="12">DQS-5</strain>
    </source>
</reference>
<dbReference type="Gene3D" id="3.20.20.450">
    <property type="entry name" value="EAL domain"/>
    <property type="match status" value="1"/>
</dbReference>
<feature type="transmembrane region" description="Helical" evidence="7">
    <location>
        <begin position="163"/>
        <end position="182"/>
    </location>
</feature>
<evidence type="ECO:0000256" key="7">
    <source>
        <dbReference type="SAM" id="Phobius"/>
    </source>
</evidence>
<dbReference type="InterPro" id="IPR001610">
    <property type="entry name" value="PAC"/>
</dbReference>
<dbReference type="SMART" id="SM00086">
    <property type="entry name" value="PAC"/>
    <property type="match status" value="3"/>
</dbReference>
<name>A0ABT7DZ96_9NEIS</name>
<dbReference type="SUPFAM" id="SSF55785">
    <property type="entry name" value="PYP-like sensor domain (PAS domain)"/>
    <property type="match status" value="3"/>
</dbReference>
<feature type="transmembrane region" description="Helical" evidence="7">
    <location>
        <begin position="274"/>
        <end position="295"/>
    </location>
</feature>
<dbReference type="Gene3D" id="3.30.450.20">
    <property type="entry name" value="PAS domain"/>
    <property type="match status" value="3"/>
</dbReference>
<keyword evidence="3 7" id="KW-0812">Transmembrane</keyword>
<feature type="domain" description="PAC" evidence="9">
    <location>
        <begin position="504"/>
        <end position="555"/>
    </location>
</feature>
<evidence type="ECO:0000256" key="2">
    <source>
        <dbReference type="ARBA" id="ARBA00022475"/>
    </source>
</evidence>
<keyword evidence="4 7" id="KW-1133">Transmembrane helix</keyword>
<dbReference type="InterPro" id="IPR052155">
    <property type="entry name" value="Biofilm_reg_signaling"/>
</dbReference>
<dbReference type="SUPFAM" id="SSF141868">
    <property type="entry name" value="EAL domain-like"/>
    <property type="match status" value="1"/>
</dbReference>
<sequence length="1120" mass="125006">MTTAEADRASHPSRATAWWTWLVPLLVFQLGSQVSLFLPLGLQSSALYLPTALGLVLVHWWGPRILPALYLSAAASSALWLGELHWHSLLHPLPEVLTVGLSWFLFHGLVHHPPRLSRQRDLHWFIAMGGALPITIGAIWAQFQLYLLGELLPEEAGWGILNGWVADLLAGLVISLPILYWLERRSNPWWGTLSRRGKLEMVLLCLGPLMLSRWLPVHPYWYAYAGFALLSALRHGIPAAMLMNGWIVLLTLALPVIASGARGILSEGVEIHEVYLSLIVMSLAAVWIGAAVGHLRQQVAELKRAQEALRDSENTAHKYRHLVSASSDLIALVDTHEHCVIANDTLKYYLGREGLAFSAENLVQLWGAEMANALKPAFLGALQGKGVTSKDWTTLNGQRCFLDVHVDPYRDDQGAVQGVVFSARDLSEEAHLLQLQQQTQEVAKVGGWEMDCRSDELSWTQECYRLHGIGSDFKLDLGSMLGLYSPVDSDQFAVVLESARQSGEEFDIEVTCARDQQLLRVTAKVERNGEGRVIRLFGSYQDITEQRRAEAQARLAATVFANSAESIVVADANRRIVTVNQAFTKITGFADTEVLGRDLHFLASDIQDQSFYSRIWLDIEQYGCWQGEVWNRRKNGDLYPEWQTLSMAYDEQGRVANYICVCSDVSAHKEAVAQVEHLANYDPLTELPNRALLLDRIGQAIVMAERNRKQIALMFIDLDRFKNINDSLGHSVGDQVLTQVADRLKWCLRSSDTICRYGGDEFVVLLPDVDEPADAALVAKKLVETVAWPFQVQGNELTITPSIGISIYPADGHDIDTLLKNADAAMYHAKASGRNNFQFYTQELNGRTYDYLMVENQLRRAIERKEFQLYYQPQIELASGALVGCEALIRWMHPERGMVPPDRFIPVAEDSGLIVRIGEWALIEACRQNKAWQEQGLPAIPVAVNLSPAQFSSSITATVEIALMETGLSARHLELEVTEGVVMRDAIEVIDTLRELKRMGVRLSIDDFGTGYSSLSYLRRFPIDKLKVDRSFVDEIGADVDDEAIASAIIDLAHSLRLKVIAEGVETADQARFLLQRGCDQIQGFLVSRPLSAGAMAEFLQTWRADTGQALLTSYHDVKP</sequence>
<dbReference type="EMBL" id="JARRAF010000018">
    <property type="protein sequence ID" value="MDK2125391.1"/>
    <property type="molecule type" value="Genomic_DNA"/>
</dbReference>
<dbReference type="CDD" id="cd01949">
    <property type="entry name" value="GGDEF"/>
    <property type="match status" value="1"/>
</dbReference>
<feature type="domain" description="PAS" evidence="8">
    <location>
        <begin position="552"/>
        <end position="599"/>
    </location>
</feature>
<feature type="transmembrane region" description="Helical" evidence="7">
    <location>
        <begin position="18"/>
        <end position="38"/>
    </location>
</feature>
<accession>A0ABT7DZ96</accession>
<keyword evidence="13" id="KW-1185">Reference proteome</keyword>